<dbReference type="EMBL" id="JAMPKK010000035">
    <property type="protein sequence ID" value="MEP0865984.1"/>
    <property type="molecule type" value="Genomic_DNA"/>
</dbReference>
<proteinExistence type="predicted"/>
<evidence type="ECO:0000313" key="2">
    <source>
        <dbReference type="EMBL" id="MEP0865984.1"/>
    </source>
</evidence>
<reference evidence="2 3" key="1">
    <citation type="submission" date="2022-04" db="EMBL/GenBank/DDBJ databases">
        <title>Positive selection, recombination, and allopatry shape intraspecific diversity of widespread and dominant cyanobacteria.</title>
        <authorList>
            <person name="Wei J."/>
            <person name="Shu W."/>
            <person name="Hu C."/>
        </authorList>
    </citation>
    <scope>NUCLEOTIDE SEQUENCE [LARGE SCALE GENOMIC DNA]</scope>
    <source>
        <strain evidence="2 3">GB2-A5</strain>
    </source>
</reference>
<evidence type="ECO:0000259" key="1">
    <source>
        <dbReference type="Pfam" id="PF14332"/>
    </source>
</evidence>
<protein>
    <submittedName>
        <fullName evidence="2">DUF4388 domain-containing protein</fullName>
    </submittedName>
</protein>
<keyword evidence="3" id="KW-1185">Reference proteome</keyword>
<dbReference type="RefSeq" id="WP_190418014.1">
    <property type="nucleotide sequence ID" value="NZ_JAMPKK010000035.1"/>
</dbReference>
<name>A0ABV0JRB5_9CYAN</name>
<sequence length="285" mass="31466">MAVTGYLAEFSLPELFQFLDQGHKTGLLTINGLSVDRNRNSQSHYIWVHEGRIVAAAASLDEKGLLSMISQRGWLSDRVVSRLAQVFSNKTPMGLCLKSHGLLEAEQLKVLFKSQVLRRVCALFQLQDGQFEFQTKVPLPLAEMTGLSVPATEATLMSLRALRDWTALKDKLPAPTSGLTSVITGQPRFRLDALEWQVWEFAKGTVSLEAIAQQLRLPVEKVQQAAFRLSVLSLAEEVPLIAPSPAQLKDNSVVAVPELIQESVSKGSISQSFLQNLVSFLRSKV</sequence>
<evidence type="ECO:0000313" key="3">
    <source>
        <dbReference type="Proteomes" id="UP001442494"/>
    </source>
</evidence>
<organism evidence="2 3">
    <name type="scientific">Funiculus sociatus GB2-A5</name>
    <dbReference type="NCBI Taxonomy" id="2933946"/>
    <lineage>
        <taxon>Bacteria</taxon>
        <taxon>Bacillati</taxon>
        <taxon>Cyanobacteriota</taxon>
        <taxon>Cyanophyceae</taxon>
        <taxon>Coleofasciculales</taxon>
        <taxon>Coleofasciculaceae</taxon>
        <taxon>Funiculus</taxon>
    </lineage>
</organism>
<dbReference type="Pfam" id="PF14332">
    <property type="entry name" value="DUF4388"/>
    <property type="match status" value="1"/>
</dbReference>
<dbReference type="InterPro" id="IPR025497">
    <property type="entry name" value="PatA-like_N"/>
</dbReference>
<feature type="domain" description="PatA-like N-terminal" evidence="1">
    <location>
        <begin position="4"/>
        <end position="165"/>
    </location>
</feature>
<dbReference type="Proteomes" id="UP001442494">
    <property type="component" value="Unassembled WGS sequence"/>
</dbReference>
<gene>
    <name evidence="2" type="ORF">NDI37_16065</name>
</gene>
<comment type="caution">
    <text evidence="2">The sequence shown here is derived from an EMBL/GenBank/DDBJ whole genome shotgun (WGS) entry which is preliminary data.</text>
</comment>
<accession>A0ABV0JRB5</accession>